<proteinExistence type="predicted"/>
<dbReference type="GO" id="GO:0004672">
    <property type="term" value="F:protein kinase activity"/>
    <property type="evidence" value="ECO:0007669"/>
    <property type="project" value="UniProtKB-ARBA"/>
</dbReference>
<name>A0A0B3YKA1_9ALTE</name>
<protein>
    <submittedName>
        <fullName evidence="4">Histidine kinase</fullName>
    </submittedName>
</protein>
<feature type="modified residue" description="Phosphohistidine" evidence="2">
    <location>
        <position position="67"/>
    </location>
</feature>
<gene>
    <name evidence="4" type="ORF">RJ41_00065</name>
</gene>
<evidence type="ECO:0000259" key="3">
    <source>
        <dbReference type="PROSITE" id="PS50894"/>
    </source>
</evidence>
<sequence>MDTLNTQHSAFEKPIWNKEAALSRLGGNEGLLNRIVEMFLAQITEKQQALQKAVTEQDIEGVRFTSHAMKGVSGDVGADAIREKASSIENKAKRDDLTEIALDMQELDGLIERTITEMQS</sequence>
<keyword evidence="4" id="KW-0418">Kinase</keyword>
<evidence type="ECO:0000313" key="5">
    <source>
        <dbReference type="Proteomes" id="UP000031197"/>
    </source>
</evidence>
<dbReference type="Proteomes" id="UP000031197">
    <property type="component" value="Unassembled WGS sequence"/>
</dbReference>
<dbReference type="EMBL" id="JWLW01000001">
    <property type="protein sequence ID" value="KHT57778.1"/>
    <property type="molecule type" value="Genomic_DNA"/>
</dbReference>
<dbReference type="InterPro" id="IPR036641">
    <property type="entry name" value="HPT_dom_sf"/>
</dbReference>
<dbReference type="RefSeq" id="WP_039216185.1">
    <property type="nucleotide sequence ID" value="NZ_JWLW01000001.1"/>
</dbReference>
<dbReference type="SUPFAM" id="SSF47226">
    <property type="entry name" value="Histidine-containing phosphotransfer domain, HPT domain"/>
    <property type="match status" value="1"/>
</dbReference>
<keyword evidence="4" id="KW-0808">Transferase</keyword>
<keyword evidence="2" id="KW-0597">Phosphoprotein</keyword>
<evidence type="ECO:0000256" key="2">
    <source>
        <dbReference type="PROSITE-ProRule" id="PRU00110"/>
    </source>
</evidence>
<dbReference type="OrthoDB" id="6336569at2"/>
<dbReference type="AlphaFoldDB" id="A0A0B3YKA1"/>
<feature type="domain" description="HPt" evidence="3">
    <location>
        <begin position="28"/>
        <end position="120"/>
    </location>
</feature>
<accession>A0A0B3YKA1</accession>
<evidence type="ECO:0000313" key="4">
    <source>
        <dbReference type="EMBL" id="KHT57778.1"/>
    </source>
</evidence>
<reference evidence="4 5" key="1">
    <citation type="submission" date="2014-12" db="EMBL/GenBank/DDBJ databases">
        <title>Genome sequencing of Alteromonas marina AD001.</title>
        <authorList>
            <person name="Adrian T.G.S."/>
            <person name="Chan K.G."/>
        </authorList>
    </citation>
    <scope>NUCLEOTIDE SEQUENCE [LARGE SCALE GENOMIC DNA]</scope>
    <source>
        <strain evidence="4 5">AD001</strain>
    </source>
</reference>
<keyword evidence="1" id="KW-0902">Two-component regulatory system</keyword>
<dbReference type="InterPro" id="IPR008207">
    <property type="entry name" value="Sig_transdc_His_kin_Hpt_dom"/>
</dbReference>
<dbReference type="Gene3D" id="1.20.120.160">
    <property type="entry name" value="HPT domain"/>
    <property type="match status" value="1"/>
</dbReference>
<comment type="caution">
    <text evidence="4">The sequence shown here is derived from an EMBL/GenBank/DDBJ whole genome shotgun (WGS) entry which is preliminary data.</text>
</comment>
<dbReference type="Pfam" id="PF01627">
    <property type="entry name" value="Hpt"/>
    <property type="match status" value="1"/>
</dbReference>
<organism evidence="4 5">
    <name type="scientific">Alteromonas marina</name>
    <dbReference type="NCBI Taxonomy" id="203795"/>
    <lineage>
        <taxon>Bacteria</taxon>
        <taxon>Pseudomonadati</taxon>
        <taxon>Pseudomonadota</taxon>
        <taxon>Gammaproteobacteria</taxon>
        <taxon>Alteromonadales</taxon>
        <taxon>Alteromonadaceae</taxon>
        <taxon>Alteromonas/Salinimonas group</taxon>
        <taxon>Alteromonas</taxon>
    </lineage>
</organism>
<keyword evidence="5" id="KW-1185">Reference proteome</keyword>
<evidence type="ECO:0000256" key="1">
    <source>
        <dbReference type="ARBA" id="ARBA00023012"/>
    </source>
</evidence>
<dbReference type="PROSITE" id="PS50894">
    <property type="entry name" value="HPT"/>
    <property type="match status" value="1"/>
</dbReference>
<dbReference type="GO" id="GO:0000160">
    <property type="term" value="P:phosphorelay signal transduction system"/>
    <property type="evidence" value="ECO:0007669"/>
    <property type="project" value="UniProtKB-KW"/>
</dbReference>